<dbReference type="Gene3D" id="1.10.10.60">
    <property type="entry name" value="Homeodomain-like"/>
    <property type="match status" value="1"/>
</dbReference>
<dbReference type="EMBL" id="ATHJ01000071">
    <property type="protein sequence ID" value="EPR41881.1"/>
    <property type="molecule type" value="Genomic_DNA"/>
</dbReference>
<dbReference type="Proteomes" id="UP000014977">
    <property type="component" value="Unassembled WGS sequence"/>
</dbReference>
<sequence>MTTDEKEFFREATLRICSSLEIEKALWQSLMYIRDFMPAQQMSFHVYHRDLGIVETVAHATIDAGEAMSIKSPLSSKARKQVEIQRSIRVRVIDRLGDDPVTSPVAGRLGALDLSGVVMDLVLEKKLLGVLSVFNNGREKFNSDHVRLLSLLNEPCAVALTNSMRYRELMTLRDLLADDNRYLQDELRRMSGEEVVGTDFGLKGVMEMVRQVAPLDSPVLLLGETGTGKEVIAGAIHKSSPRKDGPFIKVNCGAIPETLMDSELFGYEKGAFTGAVVQQRGRIERAHGGTLFLDEIGELSAEAQVRLLRVLQEKEIDRVGGSYPIKVDIRIIAATHRDLEEMMALRKFRHDLYFRLRVFPIVIPPLRERKIDIPALVQHFILKKSREMKRLVVPSPTPDAIDRLMAYHWPGNVRELENVVERSLILNTGDRLFFNEIGARLMGKSPESRLPQSAETDKSMTLDEMVSRHIRRVLDRCGGRVEGDHGAARLLGVHPSTLRKRMAKLGIPFGRKAKIYRGS</sequence>
<dbReference type="PANTHER" id="PTHR32071:SF117">
    <property type="entry name" value="PTS-DEPENDENT DIHYDROXYACETONE KINASE OPERON REGULATORY PROTEIN-RELATED"/>
    <property type="match status" value="1"/>
</dbReference>
<gene>
    <name evidence="8" type="ORF">dsmv_1880</name>
</gene>
<dbReference type="AlphaFoldDB" id="S7TXR7"/>
<dbReference type="InterPro" id="IPR009057">
    <property type="entry name" value="Homeodomain-like_sf"/>
</dbReference>
<dbReference type="InterPro" id="IPR025662">
    <property type="entry name" value="Sigma_54_int_dom_ATP-bd_1"/>
</dbReference>
<dbReference type="InterPro" id="IPR003593">
    <property type="entry name" value="AAA+_ATPase"/>
</dbReference>
<dbReference type="InterPro" id="IPR027417">
    <property type="entry name" value="P-loop_NTPase"/>
</dbReference>
<dbReference type="InterPro" id="IPR025943">
    <property type="entry name" value="Sigma_54_int_dom_ATP-bd_2"/>
</dbReference>
<evidence type="ECO:0000256" key="2">
    <source>
        <dbReference type="ARBA" id="ARBA00022840"/>
    </source>
</evidence>
<dbReference type="PROSITE" id="PS00676">
    <property type="entry name" value="SIGMA54_INTERACT_2"/>
    <property type="match status" value="1"/>
</dbReference>
<dbReference type="GO" id="GO:0006355">
    <property type="term" value="P:regulation of DNA-templated transcription"/>
    <property type="evidence" value="ECO:0007669"/>
    <property type="project" value="InterPro"/>
</dbReference>
<dbReference type="Pfam" id="PF25601">
    <property type="entry name" value="AAA_lid_14"/>
    <property type="match status" value="1"/>
</dbReference>
<protein>
    <submittedName>
        <fullName evidence="8">Sigma54 specific transcriptional regulator, Fis family</fullName>
    </submittedName>
</protein>
<dbReference type="PROSITE" id="PS00675">
    <property type="entry name" value="SIGMA54_INTERACT_1"/>
    <property type="match status" value="1"/>
</dbReference>
<dbReference type="SMART" id="SM00382">
    <property type="entry name" value="AAA"/>
    <property type="match status" value="1"/>
</dbReference>
<dbReference type="SUPFAM" id="SSF46689">
    <property type="entry name" value="Homeodomain-like"/>
    <property type="match status" value="1"/>
</dbReference>
<accession>S7TXR7</accession>
<dbReference type="Gene3D" id="3.30.450.40">
    <property type="match status" value="1"/>
</dbReference>
<dbReference type="InterPro" id="IPR029016">
    <property type="entry name" value="GAF-like_dom_sf"/>
</dbReference>
<dbReference type="InterPro" id="IPR058031">
    <property type="entry name" value="AAA_lid_NorR"/>
</dbReference>
<organism evidence="8 9">
    <name type="scientific">Desulfococcus multivorans DSM 2059</name>
    <dbReference type="NCBI Taxonomy" id="1121405"/>
    <lineage>
        <taxon>Bacteria</taxon>
        <taxon>Pseudomonadati</taxon>
        <taxon>Thermodesulfobacteriota</taxon>
        <taxon>Desulfobacteria</taxon>
        <taxon>Desulfobacterales</taxon>
        <taxon>Desulfococcaceae</taxon>
        <taxon>Desulfococcus</taxon>
    </lineage>
</organism>
<dbReference type="PANTHER" id="PTHR32071">
    <property type="entry name" value="TRANSCRIPTIONAL REGULATORY PROTEIN"/>
    <property type="match status" value="1"/>
</dbReference>
<evidence type="ECO:0000259" key="7">
    <source>
        <dbReference type="PROSITE" id="PS50045"/>
    </source>
</evidence>
<dbReference type="GO" id="GO:0043565">
    <property type="term" value="F:sequence-specific DNA binding"/>
    <property type="evidence" value="ECO:0007669"/>
    <property type="project" value="InterPro"/>
</dbReference>
<reference evidence="8 9" key="1">
    <citation type="journal article" date="2013" name="Genome Announc.">
        <title>Draft genome sequences for three mercury-methylating, sulfate-reducing bacteria.</title>
        <authorList>
            <person name="Brown S.D."/>
            <person name="Hurt R.A.Jr."/>
            <person name="Gilmour C.C."/>
            <person name="Elias D.A."/>
        </authorList>
    </citation>
    <scope>NUCLEOTIDE SEQUENCE [LARGE SCALE GENOMIC DNA]</scope>
    <source>
        <strain evidence="8 9">DSM 2059</strain>
    </source>
</reference>
<dbReference type="PATRIC" id="fig|1121405.3.peg.1344"/>
<evidence type="ECO:0000313" key="9">
    <source>
        <dbReference type="Proteomes" id="UP000014977"/>
    </source>
</evidence>
<keyword evidence="9" id="KW-1185">Reference proteome</keyword>
<dbReference type="InterPro" id="IPR002078">
    <property type="entry name" value="Sigma_54_int"/>
</dbReference>
<comment type="caution">
    <text evidence="8">The sequence shown here is derived from an EMBL/GenBank/DDBJ whole genome shotgun (WGS) entry which is preliminary data.</text>
</comment>
<dbReference type="STRING" id="897.B2D07_00450"/>
<dbReference type="InterPro" id="IPR025944">
    <property type="entry name" value="Sigma_54_int_dom_CS"/>
</dbReference>
<evidence type="ECO:0000256" key="4">
    <source>
        <dbReference type="ARBA" id="ARBA00023125"/>
    </source>
</evidence>
<dbReference type="SUPFAM" id="SSF55781">
    <property type="entry name" value="GAF domain-like"/>
    <property type="match status" value="1"/>
</dbReference>
<proteinExistence type="predicted"/>
<keyword evidence="5" id="KW-0010">Activator</keyword>
<name>S7TXR7_DESML</name>
<evidence type="ECO:0000256" key="6">
    <source>
        <dbReference type="ARBA" id="ARBA00023163"/>
    </source>
</evidence>
<keyword evidence="3" id="KW-0805">Transcription regulation</keyword>
<dbReference type="InterPro" id="IPR002197">
    <property type="entry name" value="HTH_Fis"/>
</dbReference>
<keyword evidence="4" id="KW-0238">DNA-binding</keyword>
<dbReference type="RefSeq" id="WP_020876262.1">
    <property type="nucleotide sequence ID" value="NZ_ATHJ01000071.1"/>
</dbReference>
<evidence type="ECO:0000256" key="5">
    <source>
        <dbReference type="ARBA" id="ARBA00023159"/>
    </source>
</evidence>
<keyword evidence="6" id="KW-0804">Transcription</keyword>
<dbReference type="Gene3D" id="1.10.8.60">
    <property type="match status" value="1"/>
</dbReference>
<dbReference type="FunFam" id="3.40.50.300:FF:000006">
    <property type="entry name" value="DNA-binding transcriptional regulator NtrC"/>
    <property type="match status" value="1"/>
</dbReference>
<dbReference type="GO" id="GO:0005524">
    <property type="term" value="F:ATP binding"/>
    <property type="evidence" value="ECO:0007669"/>
    <property type="project" value="UniProtKB-KW"/>
</dbReference>
<dbReference type="Pfam" id="PF00158">
    <property type="entry name" value="Sigma54_activat"/>
    <property type="match status" value="1"/>
</dbReference>
<dbReference type="Gene3D" id="3.40.50.300">
    <property type="entry name" value="P-loop containing nucleotide triphosphate hydrolases"/>
    <property type="match status" value="1"/>
</dbReference>
<evidence type="ECO:0000256" key="3">
    <source>
        <dbReference type="ARBA" id="ARBA00023015"/>
    </source>
</evidence>
<keyword evidence="2" id="KW-0067">ATP-binding</keyword>
<evidence type="ECO:0000256" key="1">
    <source>
        <dbReference type="ARBA" id="ARBA00022741"/>
    </source>
</evidence>
<dbReference type="PROSITE" id="PS00688">
    <property type="entry name" value="SIGMA54_INTERACT_3"/>
    <property type="match status" value="1"/>
</dbReference>
<dbReference type="PROSITE" id="PS50045">
    <property type="entry name" value="SIGMA54_INTERACT_4"/>
    <property type="match status" value="1"/>
</dbReference>
<dbReference type="Pfam" id="PF02954">
    <property type="entry name" value="HTH_8"/>
    <property type="match status" value="1"/>
</dbReference>
<evidence type="ECO:0000313" key="8">
    <source>
        <dbReference type="EMBL" id="EPR41881.1"/>
    </source>
</evidence>
<dbReference type="CDD" id="cd00009">
    <property type="entry name" value="AAA"/>
    <property type="match status" value="1"/>
</dbReference>
<dbReference type="eggNOG" id="COG2204">
    <property type="taxonomic scope" value="Bacteria"/>
</dbReference>
<dbReference type="OrthoDB" id="9763792at2"/>
<dbReference type="SUPFAM" id="SSF52540">
    <property type="entry name" value="P-loop containing nucleoside triphosphate hydrolases"/>
    <property type="match status" value="1"/>
</dbReference>
<feature type="domain" description="Sigma-54 factor interaction" evidence="7">
    <location>
        <begin position="195"/>
        <end position="425"/>
    </location>
</feature>
<keyword evidence="1" id="KW-0547">Nucleotide-binding</keyword>